<protein>
    <recommendedName>
        <fullName evidence="3">Peptidase metallopeptidase domain-containing protein</fullName>
    </recommendedName>
</protein>
<accession>A0A2S2DL55</accession>
<organism evidence="1 2">
    <name type="scientific">Massilia oculi</name>
    <dbReference type="NCBI Taxonomy" id="945844"/>
    <lineage>
        <taxon>Bacteria</taxon>
        <taxon>Pseudomonadati</taxon>
        <taxon>Pseudomonadota</taxon>
        <taxon>Betaproteobacteria</taxon>
        <taxon>Burkholderiales</taxon>
        <taxon>Oxalobacteraceae</taxon>
        <taxon>Telluria group</taxon>
        <taxon>Massilia</taxon>
    </lineage>
</organism>
<sequence length="387" mass="41214">MASISDITVTPLSGLNHIDALLDKGPDWNFLTPNPYGNTLYYTFSIASGNEAGRSGQEMFSVPQQAATRTAFDYLHQVTGIIFEETGDGGLAQIHLANLDIEGAYTTGLASWRAGYSGSSSLASYSANAYLYLDNAEYRGMTQNLTPGGQGYETLLHELGHVLGLKHPFYEEGGDGAQIVLSRNEDHTGNTLMSYTPDGRVHSTYSPYDIAALNWLYGGDGLRGALGINSTTGGRYITGTDRADTLTGTAFNDILQGNGGNDMIDGGSGRDTAVFNADRSAYSFSDLGNGALAVSHSTQGTTTLRNIDVLQFADMSVERANLADLLAPGKPVLSLTLNAKDYARGNMPTMTGAAEPNSTVRVYIDNQLVATVKTDANGLWGPSRRSR</sequence>
<dbReference type="KEGG" id="mtim:DIR46_17845"/>
<dbReference type="Pfam" id="PF00353">
    <property type="entry name" value="HemolysinCabind"/>
    <property type="match status" value="1"/>
</dbReference>
<dbReference type="SUPFAM" id="SSF55486">
    <property type="entry name" value="Metalloproteases ('zincins'), catalytic domain"/>
    <property type="match status" value="1"/>
</dbReference>
<dbReference type="GO" id="GO:0005509">
    <property type="term" value="F:calcium ion binding"/>
    <property type="evidence" value="ECO:0007669"/>
    <property type="project" value="InterPro"/>
</dbReference>
<dbReference type="InterPro" id="IPR013783">
    <property type="entry name" value="Ig-like_fold"/>
</dbReference>
<dbReference type="Gene3D" id="3.40.390.10">
    <property type="entry name" value="Collagenase (Catalytic Domain)"/>
    <property type="match status" value="1"/>
</dbReference>
<evidence type="ECO:0000313" key="1">
    <source>
        <dbReference type="EMBL" id="AWL06113.1"/>
    </source>
</evidence>
<reference evidence="1 2" key="1">
    <citation type="submission" date="2018-05" db="EMBL/GenBank/DDBJ databases">
        <title>Complete genome sequence of Massilia oculi sp. nov. CCUG 43427T (=DSM 26321T), the type strain of M. oculi, and comparison with genome sequences of other Massilia strains.</title>
        <authorList>
            <person name="Zhu B."/>
        </authorList>
    </citation>
    <scope>NUCLEOTIDE SEQUENCE [LARGE SCALE GENOMIC DNA]</scope>
    <source>
        <strain evidence="1 2">CCUG 43427</strain>
    </source>
</reference>
<evidence type="ECO:0000313" key="2">
    <source>
        <dbReference type="Proteomes" id="UP000245820"/>
    </source>
</evidence>
<dbReference type="InterPro" id="IPR001343">
    <property type="entry name" value="Hemolysn_Ca-bd"/>
</dbReference>
<keyword evidence="2" id="KW-1185">Reference proteome</keyword>
<name>A0A2S2DL55_9BURK</name>
<dbReference type="Proteomes" id="UP000245820">
    <property type="component" value="Chromosome"/>
</dbReference>
<dbReference type="SUPFAM" id="SSF51120">
    <property type="entry name" value="beta-Roll"/>
    <property type="match status" value="1"/>
</dbReference>
<dbReference type="InterPro" id="IPR024079">
    <property type="entry name" value="MetalloPept_cat_dom_sf"/>
</dbReference>
<proteinExistence type="predicted"/>
<dbReference type="InterPro" id="IPR018511">
    <property type="entry name" value="Hemolysin-typ_Ca-bd_CS"/>
</dbReference>
<dbReference type="PROSITE" id="PS00330">
    <property type="entry name" value="HEMOLYSIN_CALCIUM"/>
    <property type="match status" value="1"/>
</dbReference>
<dbReference type="AlphaFoldDB" id="A0A2S2DL55"/>
<dbReference type="GO" id="GO:0008237">
    <property type="term" value="F:metallopeptidase activity"/>
    <property type="evidence" value="ECO:0007669"/>
    <property type="project" value="InterPro"/>
</dbReference>
<dbReference type="OrthoDB" id="480426at2"/>
<dbReference type="Gene3D" id="2.60.40.10">
    <property type="entry name" value="Immunoglobulins"/>
    <property type="match status" value="1"/>
</dbReference>
<dbReference type="RefSeq" id="WP_109346438.1">
    <property type="nucleotide sequence ID" value="NZ_CP029343.1"/>
</dbReference>
<dbReference type="Gene3D" id="2.150.10.10">
    <property type="entry name" value="Serralysin-like metalloprotease, C-terminal"/>
    <property type="match status" value="1"/>
</dbReference>
<dbReference type="EMBL" id="CP029343">
    <property type="protein sequence ID" value="AWL06113.1"/>
    <property type="molecule type" value="Genomic_DNA"/>
</dbReference>
<evidence type="ECO:0008006" key="3">
    <source>
        <dbReference type="Google" id="ProtNLM"/>
    </source>
</evidence>
<gene>
    <name evidence="1" type="ORF">DIR46_17845</name>
</gene>
<dbReference type="InterPro" id="IPR011049">
    <property type="entry name" value="Serralysin-like_metalloprot_C"/>
</dbReference>